<feature type="compositionally biased region" description="Acidic residues" evidence="1">
    <location>
        <begin position="665"/>
        <end position="674"/>
    </location>
</feature>
<dbReference type="Proteomes" id="UP000280307">
    <property type="component" value="Unassembled WGS sequence"/>
</dbReference>
<sequence length="700" mass="78314">MTAAPPLEATDQHALADEIFRLMVAQGSLFAFDAPIRQSLANLTTFMAQTHQRDEAAMAAALDAALRDDARFIREQLDDQVIFVTSRQGAYVPRNDADTHSFKQRLHEPDYPLPVDDISVVVSTSRPAITTVEPVFISDYWQIQANEVFAAEDQEAEGHSIMEVAPVALESDVPIEVEVVPELVAEHELLVEPELPAALPEPVVAAEPVQISEPEFVAAPEPEVAPVVAELPTPPVVEPVAVAPPPAPEPEVAPPAPRPLYERAAVFTLPDGMSIDLRRPIDEIIAEHGSLLRQALNEKIEQDPLRRIVSFGSRFFPDANVINLGKNDLRKIRDYITERGEPLLDSELIADVFYHNARQSDYEGWLFSINYRLYREKDFEFVGVEGVNLWSAKGLPAIGGKRIKAAEMGQLTSYLVEGFDDSAEHEDLERIAVEGSMTLTLPFFSWEYGVLPLNASLQALLPKPALVDQRSSVLRFDSPQHYTTTLVEVRYPTGNRGGWLQGLEEFFHEHLVPGAVITLTRGNEPHLFSISYEEAEEREERILTLDEKKNKLGFTNLTYYSTVNPDVVPIQARFGRLNRLKSFPMGERRKAEMLLEHVAEVMGEQIGTREAPRYALSLDDIFTAFNVLRPGTCALMQHLIAQNEQFIADDANPGAFFFTPAINTADDDEDEEDDMQKSDLPLDPQPTRRRYGVRYADDDE</sequence>
<gene>
    <name evidence="2" type="ORF">EI684_01875</name>
</gene>
<feature type="region of interest" description="Disordered" evidence="1">
    <location>
        <begin position="661"/>
        <end position="700"/>
    </location>
</feature>
<organism evidence="2 3">
    <name type="scientific">Candidatus Viridilinea halotolerans</name>
    <dbReference type="NCBI Taxonomy" id="2491704"/>
    <lineage>
        <taxon>Bacteria</taxon>
        <taxon>Bacillati</taxon>
        <taxon>Chloroflexota</taxon>
        <taxon>Chloroflexia</taxon>
        <taxon>Chloroflexales</taxon>
        <taxon>Chloroflexineae</taxon>
        <taxon>Oscillochloridaceae</taxon>
        <taxon>Candidatus Viridilinea</taxon>
    </lineage>
</organism>
<dbReference type="AlphaFoldDB" id="A0A426U9P1"/>
<name>A0A426U9P1_9CHLR</name>
<reference evidence="2 3" key="1">
    <citation type="submission" date="2018-12" db="EMBL/GenBank/DDBJ databases">
        <title>Genome Sequence of Candidatus Viridilinea halotolerans isolated from saline sulfide-rich spring.</title>
        <authorList>
            <person name="Grouzdev D.S."/>
            <person name="Burganskaya E.I."/>
            <person name="Krutkina M.S."/>
            <person name="Sukhacheva M.V."/>
            <person name="Gorlenko V.M."/>
        </authorList>
    </citation>
    <scope>NUCLEOTIDE SEQUENCE [LARGE SCALE GENOMIC DNA]</scope>
    <source>
        <strain evidence="2">Chok-6</strain>
    </source>
</reference>
<evidence type="ECO:0000256" key="1">
    <source>
        <dbReference type="SAM" id="MobiDB-lite"/>
    </source>
</evidence>
<protein>
    <submittedName>
        <fullName evidence="2">Uncharacterized protein</fullName>
    </submittedName>
</protein>
<proteinExistence type="predicted"/>
<evidence type="ECO:0000313" key="3">
    <source>
        <dbReference type="Proteomes" id="UP000280307"/>
    </source>
</evidence>
<dbReference type="EMBL" id="RSAS01000076">
    <property type="protein sequence ID" value="RRR77134.1"/>
    <property type="molecule type" value="Genomic_DNA"/>
</dbReference>
<comment type="caution">
    <text evidence="2">The sequence shown here is derived from an EMBL/GenBank/DDBJ whole genome shotgun (WGS) entry which is preliminary data.</text>
</comment>
<accession>A0A426U9P1</accession>
<evidence type="ECO:0000313" key="2">
    <source>
        <dbReference type="EMBL" id="RRR77134.1"/>
    </source>
</evidence>